<evidence type="ECO:0000259" key="6">
    <source>
        <dbReference type="PROSITE" id="PS50887"/>
    </source>
</evidence>
<dbReference type="Gene3D" id="1.25.40.10">
    <property type="entry name" value="Tetratricopeptide repeat domain"/>
    <property type="match status" value="2"/>
</dbReference>
<evidence type="ECO:0000256" key="5">
    <source>
        <dbReference type="SAM" id="SignalP"/>
    </source>
</evidence>
<dbReference type="GO" id="GO:0043709">
    <property type="term" value="P:cell adhesion involved in single-species biofilm formation"/>
    <property type="evidence" value="ECO:0007669"/>
    <property type="project" value="TreeGrafter"/>
</dbReference>
<dbReference type="Gene3D" id="3.30.70.270">
    <property type="match status" value="1"/>
</dbReference>
<feature type="chain" id="PRO_5004349494" description="diguanylate cyclase" evidence="5">
    <location>
        <begin position="24"/>
        <end position="630"/>
    </location>
</feature>
<dbReference type="PROSITE" id="PS50887">
    <property type="entry name" value="GGDEF"/>
    <property type="match status" value="1"/>
</dbReference>
<dbReference type="EC" id="2.7.7.65" evidence="2"/>
<dbReference type="SMART" id="SM00267">
    <property type="entry name" value="GGDEF"/>
    <property type="match status" value="1"/>
</dbReference>
<dbReference type="CDD" id="cd01949">
    <property type="entry name" value="GGDEF"/>
    <property type="match status" value="1"/>
</dbReference>
<feature type="domain" description="GGDEF" evidence="6">
    <location>
        <begin position="499"/>
        <end position="630"/>
    </location>
</feature>
<keyword evidence="4" id="KW-0812">Transmembrane</keyword>
<gene>
    <name evidence="7" type="ORF">G113_13109</name>
</gene>
<feature type="transmembrane region" description="Helical" evidence="4">
    <location>
        <begin position="438"/>
        <end position="457"/>
    </location>
</feature>
<evidence type="ECO:0000313" key="8">
    <source>
        <dbReference type="Proteomes" id="UP000013526"/>
    </source>
</evidence>
<dbReference type="PATRIC" id="fig|1268236.3.peg.2578"/>
<dbReference type="InterPro" id="IPR029787">
    <property type="entry name" value="Nucleotide_cyclase"/>
</dbReference>
<dbReference type="RefSeq" id="WP_005903054.1">
    <property type="nucleotide sequence ID" value="NZ_AQGQ01000090.1"/>
</dbReference>
<keyword evidence="4" id="KW-1133">Transmembrane helix</keyword>
<reference evidence="7 8" key="1">
    <citation type="journal article" date="2013" name="Genome Announc.">
        <title>Draft Genome Sequence of Aeromonas molluscorum Strain 848TT, Isolated from Bivalve Molluscs.</title>
        <authorList>
            <person name="Spataro N."/>
            <person name="Farfan M."/>
            <person name="Albarral V."/>
            <person name="Sanglas A."/>
            <person name="Loren J.G."/>
            <person name="Fuste M.C."/>
            <person name="Bosch E."/>
        </authorList>
    </citation>
    <scope>NUCLEOTIDE SEQUENCE [LARGE SCALE GENOMIC DNA]</scope>
    <source>
        <strain evidence="7 8">848</strain>
    </source>
</reference>
<feature type="signal peptide" evidence="5">
    <location>
        <begin position="1"/>
        <end position="23"/>
    </location>
</feature>
<evidence type="ECO:0000256" key="2">
    <source>
        <dbReference type="ARBA" id="ARBA00012528"/>
    </source>
</evidence>
<organism evidence="7 8">
    <name type="scientific">Aeromonas molluscorum 848</name>
    <dbReference type="NCBI Taxonomy" id="1268236"/>
    <lineage>
        <taxon>Bacteria</taxon>
        <taxon>Pseudomonadati</taxon>
        <taxon>Pseudomonadota</taxon>
        <taxon>Gammaproteobacteria</taxon>
        <taxon>Aeromonadales</taxon>
        <taxon>Aeromonadaceae</taxon>
        <taxon>Aeromonas</taxon>
    </lineage>
</organism>
<comment type="cofactor">
    <cofactor evidence="1">
        <name>Mg(2+)</name>
        <dbReference type="ChEBI" id="CHEBI:18420"/>
    </cofactor>
</comment>
<accession>R1GSM1</accession>
<dbReference type="GO" id="GO:1902201">
    <property type="term" value="P:negative regulation of bacterial-type flagellum-dependent cell motility"/>
    <property type="evidence" value="ECO:0007669"/>
    <property type="project" value="TreeGrafter"/>
</dbReference>
<evidence type="ECO:0000256" key="3">
    <source>
        <dbReference type="ARBA" id="ARBA00034247"/>
    </source>
</evidence>
<dbReference type="SUPFAM" id="SSF55073">
    <property type="entry name" value="Nucleotide cyclase"/>
    <property type="match status" value="1"/>
</dbReference>
<dbReference type="InterPro" id="IPR019734">
    <property type="entry name" value="TPR_rpt"/>
</dbReference>
<dbReference type="FunFam" id="3.30.70.270:FF:000001">
    <property type="entry name" value="Diguanylate cyclase domain protein"/>
    <property type="match status" value="1"/>
</dbReference>
<dbReference type="GO" id="GO:0052621">
    <property type="term" value="F:diguanylate cyclase activity"/>
    <property type="evidence" value="ECO:0007669"/>
    <property type="project" value="UniProtKB-EC"/>
</dbReference>
<dbReference type="AlphaFoldDB" id="R1GSM1"/>
<dbReference type="InterPro" id="IPR011990">
    <property type="entry name" value="TPR-like_helical_dom_sf"/>
</dbReference>
<evidence type="ECO:0000256" key="1">
    <source>
        <dbReference type="ARBA" id="ARBA00001946"/>
    </source>
</evidence>
<evidence type="ECO:0000313" key="7">
    <source>
        <dbReference type="EMBL" id="EOD54665.1"/>
    </source>
</evidence>
<protein>
    <recommendedName>
        <fullName evidence="2">diguanylate cyclase</fullName>
        <ecNumber evidence="2">2.7.7.65</ecNumber>
    </recommendedName>
</protein>
<sequence length="630" mass="71060">MNGVNHSSLWLLCLTLLAGSVWAAPDAPAGTRPQSESLLTELAQLENGFQPHGEFQARVQALSRQIDATNPLYGRLVSLQCWALPAENTSDYSAAITFASQQLQQARARQDGLAEIALLNCRGWHSQLLGEMAHARRDYDASFTLAEAAGAQRLMADALSYRGNMQAYQGQLAAGLKDQLIAHDIYERLGLEAWRLHQLGEIANTYRRMGVFDRALEYFQELERAYQQQGDEENLNDIRSQLGILYSDTGRHTEALALFEEAAHYFKRNGWGMDEAWALTEVAHSQLKLGRVDEALVNLQQAETLLSRKQETDTATLGQWRLVMGLAEEAHGRLNRALYFLAVAEPIFIQEHNQRFLATIYRVQARILEKQGQANAALASLKRYVAIWEELERDLGAQRSIQMRFEFDLARKEVENENLKTHQALQAQLLDQLQERRYWQTLVTILVLLLLGAVVLYQLSRSRKMRRLAMTDELTGIHNRRQIQAEAKTMLQQAKSLEQPLSLLIIDIDHFKQINDGWGHQAGDRVLIAVASSISGSLRSLDRVGRNGGEEFLALLPDTLLAEAVEVAERVRQQVEELKVTELPAEHPVRVSIGCAQLREGESLSELIHRADEAMYSAKRAGRNRVCRAE</sequence>
<dbReference type="PANTHER" id="PTHR45138">
    <property type="entry name" value="REGULATORY COMPONENTS OF SENSORY TRANSDUCTION SYSTEM"/>
    <property type="match status" value="1"/>
</dbReference>
<dbReference type="PANTHER" id="PTHR45138:SF9">
    <property type="entry name" value="DIGUANYLATE CYCLASE DGCM-RELATED"/>
    <property type="match status" value="1"/>
</dbReference>
<dbReference type="SMART" id="SM00028">
    <property type="entry name" value="TPR"/>
    <property type="match status" value="6"/>
</dbReference>
<dbReference type="InterPro" id="IPR050469">
    <property type="entry name" value="Diguanylate_Cyclase"/>
</dbReference>
<comment type="catalytic activity">
    <reaction evidence="3">
        <text>2 GTP = 3',3'-c-di-GMP + 2 diphosphate</text>
        <dbReference type="Rhea" id="RHEA:24898"/>
        <dbReference type="ChEBI" id="CHEBI:33019"/>
        <dbReference type="ChEBI" id="CHEBI:37565"/>
        <dbReference type="ChEBI" id="CHEBI:58805"/>
        <dbReference type="EC" id="2.7.7.65"/>
    </reaction>
</comment>
<dbReference type="GO" id="GO:0005886">
    <property type="term" value="C:plasma membrane"/>
    <property type="evidence" value="ECO:0007669"/>
    <property type="project" value="TreeGrafter"/>
</dbReference>
<proteinExistence type="predicted"/>
<dbReference type="NCBIfam" id="TIGR00254">
    <property type="entry name" value="GGDEF"/>
    <property type="match status" value="1"/>
</dbReference>
<dbReference type="InterPro" id="IPR000160">
    <property type="entry name" value="GGDEF_dom"/>
</dbReference>
<keyword evidence="4" id="KW-0472">Membrane</keyword>
<dbReference type="Proteomes" id="UP000013526">
    <property type="component" value="Unassembled WGS sequence"/>
</dbReference>
<keyword evidence="5" id="KW-0732">Signal</keyword>
<evidence type="ECO:0000256" key="4">
    <source>
        <dbReference type="SAM" id="Phobius"/>
    </source>
</evidence>
<dbReference type="InterPro" id="IPR043128">
    <property type="entry name" value="Rev_trsase/Diguanyl_cyclase"/>
</dbReference>
<keyword evidence="8" id="KW-1185">Reference proteome</keyword>
<dbReference type="Pfam" id="PF00990">
    <property type="entry name" value="GGDEF"/>
    <property type="match status" value="1"/>
</dbReference>
<dbReference type="EMBL" id="AQGQ01000090">
    <property type="protein sequence ID" value="EOD54665.1"/>
    <property type="molecule type" value="Genomic_DNA"/>
</dbReference>
<dbReference type="SUPFAM" id="SSF48452">
    <property type="entry name" value="TPR-like"/>
    <property type="match status" value="2"/>
</dbReference>
<dbReference type="Pfam" id="PF13424">
    <property type="entry name" value="TPR_12"/>
    <property type="match status" value="1"/>
</dbReference>
<comment type="caution">
    <text evidence="7">The sequence shown here is derived from an EMBL/GenBank/DDBJ whole genome shotgun (WGS) entry which is preliminary data.</text>
</comment>
<name>R1GSM1_9GAMM</name>
<dbReference type="OrthoDB" id="6191081at2"/>